<reference evidence="2" key="1">
    <citation type="journal article" date="2011" name="Genome Biol.">
        <title>Comparative and functional genomics provide insights into the pathogenicity of dermatophytic fungi.</title>
        <authorList>
            <person name="Burmester A."/>
            <person name="Shelest E."/>
            <person name="Gloeckner G."/>
            <person name="Heddergott C."/>
            <person name="Schindler S."/>
            <person name="Staib P."/>
            <person name="Heidel A."/>
            <person name="Felder M."/>
            <person name="Petzold A."/>
            <person name="Szafranski K."/>
            <person name="Feuermann M."/>
            <person name="Pedruzzi I."/>
            <person name="Priebe S."/>
            <person name="Groth M."/>
            <person name="Winkler R."/>
            <person name="Li W."/>
            <person name="Kniemeyer O."/>
            <person name="Schroeckh V."/>
            <person name="Hertweck C."/>
            <person name="Hube B."/>
            <person name="White T.C."/>
            <person name="Platzer M."/>
            <person name="Guthke R."/>
            <person name="Heitman J."/>
            <person name="Woestemeyer J."/>
            <person name="Zipfel P.F."/>
            <person name="Monod M."/>
            <person name="Brakhage A.A."/>
        </authorList>
    </citation>
    <scope>NUCLEOTIDE SEQUENCE [LARGE SCALE GENOMIC DNA]</scope>
    <source>
        <strain evidence="2">ATCC MYA-4681 / CBS 112371</strain>
    </source>
</reference>
<gene>
    <name evidence="1" type="ORF">ARB_06694</name>
</gene>
<protein>
    <submittedName>
        <fullName evidence="1">Uncharacterized protein</fullName>
    </submittedName>
</protein>
<dbReference type="AlphaFoldDB" id="D4ARF2"/>
<keyword evidence="2" id="KW-1185">Reference proteome</keyword>
<dbReference type="GeneID" id="9520657"/>
<name>D4ARF2_ARTBC</name>
<dbReference type="HOGENOM" id="CLU_1554867_0_0_1"/>
<organism evidence="1 2">
    <name type="scientific">Arthroderma benhamiae (strain ATCC MYA-4681 / CBS 112371)</name>
    <name type="common">Trichophyton mentagrophytes</name>
    <dbReference type="NCBI Taxonomy" id="663331"/>
    <lineage>
        <taxon>Eukaryota</taxon>
        <taxon>Fungi</taxon>
        <taxon>Dikarya</taxon>
        <taxon>Ascomycota</taxon>
        <taxon>Pezizomycotina</taxon>
        <taxon>Eurotiomycetes</taxon>
        <taxon>Eurotiomycetidae</taxon>
        <taxon>Onygenales</taxon>
        <taxon>Arthrodermataceae</taxon>
        <taxon>Trichophyton</taxon>
    </lineage>
</organism>
<comment type="caution">
    <text evidence="1">The sequence shown here is derived from an EMBL/GenBank/DDBJ whole genome shotgun (WGS) entry which is preliminary data.</text>
</comment>
<sequence length="172" mass="18812">MGDLIWTPPGIRCAPWMPRGMGLRQHGCISTFTWIAADVPEEEENGTECGIYLDKTEYSSPNNAVMPSIEPIQIQPLPIFNGKENGLSSLKSPTKNGDVFVNTFDIPLPPPAKKPLEILDIDKETPDGHVPRDPIQIRLTGVHPLNSESPLTALFDEGTIPLLCAAADNIQF</sequence>
<dbReference type="STRING" id="663331.D4ARF2"/>
<evidence type="ECO:0000313" key="2">
    <source>
        <dbReference type="Proteomes" id="UP000008866"/>
    </source>
</evidence>
<dbReference type="RefSeq" id="XP_003014935.1">
    <property type="nucleotide sequence ID" value="XM_003014889.1"/>
</dbReference>
<dbReference type="KEGG" id="abe:ARB_06694"/>
<dbReference type="Proteomes" id="UP000008866">
    <property type="component" value="Unassembled WGS sequence"/>
</dbReference>
<evidence type="ECO:0000313" key="1">
    <source>
        <dbReference type="EMBL" id="EFE34295.1"/>
    </source>
</evidence>
<dbReference type="eggNOG" id="KOG0535">
    <property type="taxonomic scope" value="Eukaryota"/>
</dbReference>
<dbReference type="EMBL" id="ABSU01000006">
    <property type="protein sequence ID" value="EFE34295.1"/>
    <property type="molecule type" value="Genomic_DNA"/>
</dbReference>
<accession>D4ARF2</accession>
<proteinExistence type="predicted"/>